<protein>
    <submittedName>
        <fullName evidence="16">Putative leucine-rich repeat-containing, plant-type, leucine-rich repeat domain, L</fullName>
    </submittedName>
    <submittedName>
        <fullName evidence="15">Verticillium wilt resistance-like protein</fullName>
    </submittedName>
</protein>
<dbReference type="AlphaFoldDB" id="A0A072USS4"/>
<evidence type="ECO:0000256" key="1">
    <source>
        <dbReference type="ARBA" id="ARBA00004251"/>
    </source>
</evidence>
<dbReference type="EMBL" id="PSQE01000004">
    <property type="protein sequence ID" value="RHN58905.1"/>
    <property type="molecule type" value="Genomic_DNA"/>
</dbReference>
<evidence type="ECO:0000256" key="7">
    <source>
        <dbReference type="ARBA" id="ARBA00022737"/>
    </source>
</evidence>
<evidence type="ECO:0000256" key="5">
    <source>
        <dbReference type="ARBA" id="ARBA00022692"/>
    </source>
</evidence>
<comment type="subcellular location">
    <subcellularLocation>
        <location evidence="1">Cell membrane</location>
        <topology evidence="1">Single-pass type I membrane protein</topology>
    </subcellularLocation>
</comment>
<feature type="domain" description="Leucine-rich repeat-containing N-terminal plant-type" evidence="14">
    <location>
        <begin position="30"/>
        <end position="70"/>
    </location>
</feature>
<reference evidence="15 18" key="2">
    <citation type="journal article" date="2014" name="BMC Genomics">
        <title>An improved genome release (version Mt4.0) for the model legume Medicago truncatula.</title>
        <authorList>
            <person name="Tang H."/>
            <person name="Krishnakumar V."/>
            <person name="Bidwell S."/>
            <person name="Rosen B."/>
            <person name="Chan A."/>
            <person name="Zhou S."/>
            <person name="Gentzbittel L."/>
            <person name="Childs K.L."/>
            <person name="Yandell M."/>
            <person name="Gundlach H."/>
            <person name="Mayer K.F."/>
            <person name="Schwartz D.C."/>
            <person name="Town C.D."/>
        </authorList>
    </citation>
    <scope>GENOME REANNOTATION</scope>
    <source>
        <strain evidence="15">A17</strain>
        <strain evidence="17 18">cv. Jemalong A17</strain>
    </source>
</reference>
<evidence type="ECO:0000313" key="17">
    <source>
        <dbReference type="EnsemblPlants" id="KEH28920"/>
    </source>
</evidence>
<keyword evidence="5 12" id="KW-0812">Transmembrane</keyword>
<dbReference type="KEGG" id="mtr:25491478"/>
<evidence type="ECO:0000256" key="2">
    <source>
        <dbReference type="ARBA" id="ARBA00009592"/>
    </source>
</evidence>
<dbReference type="HOGENOM" id="CLU_000288_18_3_1"/>
<dbReference type="OrthoDB" id="1394818at2759"/>
<dbReference type="EnsemblPlants" id="KEH28920">
    <property type="protein sequence ID" value="KEH28920"/>
    <property type="gene ID" value="MTR_4g017700"/>
</dbReference>
<organism evidence="15 18">
    <name type="scientific">Medicago truncatula</name>
    <name type="common">Barrel medic</name>
    <name type="synonym">Medicago tribuloides</name>
    <dbReference type="NCBI Taxonomy" id="3880"/>
    <lineage>
        <taxon>Eukaryota</taxon>
        <taxon>Viridiplantae</taxon>
        <taxon>Streptophyta</taxon>
        <taxon>Embryophyta</taxon>
        <taxon>Tracheophyta</taxon>
        <taxon>Spermatophyta</taxon>
        <taxon>Magnoliopsida</taxon>
        <taxon>eudicotyledons</taxon>
        <taxon>Gunneridae</taxon>
        <taxon>Pentapetalae</taxon>
        <taxon>rosids</taxon>
        <taxon>fabids</taxon>
        <taxon>Fabales</taxon>
        <taxon>Fabaceae</taxon>
        <taxon>Papilionoideae</taxon>
        <taxon>50 kb inversion clade</taxon>
        <taxon>NPAAA clade</taxon>
        <taxon>Hologalegina</taxon>
        <taxon>IRL clade</taxon>
        <taxon>Trifolieae</taxon>
        <taxon>Medicago</taxon>
    </lineage>
</organism>
<name>A0A072USS4_MEDTR</name>
<dbReference type="Gramene" id="rna20861">
    <property type="protein sequence ID" value="RHN58905.1"/>
    <property type="gene ID" value="gene20861"/>
</dbReference>
<reference evidence="15 18" key="1">
    <citation type="journal article" date="2011" name="Nature">
        <title>The Medicago genome provides insight into the evolution of rhizobial symbioses.</title>
        <authorList>
            <person name="Young N.D."/>
            <person name="Debelle F."/>
            <person name="Oldroyd G.E."/>
            <person name="Geurts R."/>
            <person name="Cannon S.B."/>
            <person name="Udvardi M.K."/>
            <person name="Benedito V.A."/>
            <person name="Mayer K.F."/>
            <person name="Gouzy J."/>
            <person name="Schoof H."/>
            <person name="Van de Peer Y."/>
            <person name="Proost S."/>
            <person name="Cook D.R."/>
            <person name="Meyers B.C."/>
            <person name="Spannagl M."/>
            <person name="Cheung F."/>
            <person name="De Mita S."/>
            <person name="Krishnakumar V."/>
            <person name="Gundlach H."/>
            <person name="Zhou S."/>
            <person name="Mudge J."/>
            <person name="Bharti A.K."/>
            <person name="Murray J.D."/>
            <person name="Naoumkina M.A."/>
            <person name="Rosen B."/>
            <person name="Silverstein K.A."/>
            <person name="Tang H."/>
            <person name="Rombauts S."/>
            <person name="Zhao P.X."/>
            <person name="Zhou P."/>
            <person name="Barbe V."/>
            <person name="Bardou P."/>
            <person name="Bechner M."/>
            <person name="Bellec A."/>
            <person name="Berger A."/>
            <person name="Berges H."/>
            <person name="Bidwell S."/>
            <person name="Bisseling T."/>
            <person name="Choisne N."/>
            <person name="Couloux A."/>
            <person name="Denny R."/>
            <person name="Deshpande S."/>
            <person name="Dai X."/>
            <person name="Doyle J.J."/>
            <person name="Dudez A.M."/>
            <person name="Farmer A.D."/>
            <person name="Fouteau S."/>
            <person name="Franken C."/>
            <person name="Gibelin C."/>
            <person name="Gish J."/>
            <person name="Goldstein S."/>
            <person name="Gonzalez A.J."/>
            <person name="Green P.J."/>
            <person name="Hallab A."/>
            <person name="Hartog M."/>
            <person name="Hua A."/>
            <person name="Humphray S.J."/>
            <person name="Jeong D.H."/>
            <person name="Jing Y."/>
            <person name="Jocker A."/>
            <person name="Kenton S.M."/>
            <person name="Kim D.J."/>
            <person name="Klee K."/>
            <person name="Lai H."/>
            <person name="Lang C."/>
            <person name="Lin S."/>
            <person name="Macmil S.L."/>
            <person name="Magdelenat G."/>
            <person name="Matthews L."/>
            <person name="McCorrison J."/>
            <person name="Monaghan E.L."/>
            <person name="Mun J.H."/>
            <person name="Najar F.Z."/>
            <person name="Nicholson C."/>
            <person name="Noirot C."/>
            <person name="O'Bleness M."/>
            <person name="Paule C.R."/>
            <person name="Poulain J."/>
            <person name="Prion F."/>
            <person name="Qin B."/>
            <person name="Qu C."/>
            <person name="Retzel E.F."/>
            <person name="Riddle C."/>
            <person name="Sallet E."/>
            <person name="Samain S."/>
            <person name="Samson N."/>
            <person name="Sanders I."/>
            <person name="Saurat O."/>
            <person name="Scarpelli C."/>
            <person name="Schiex T."/>
            <person name="Segurens B."/>
            <person name="Severin A.J."/>
            <person name="Sherrier D.J."/>
            <person name="Shi R."/>
            <person name="Sims S."/>
            <person name="Singer S.R."/>
            <person name="Sinharoy S."/>
            <person name="Sterck L."/>
            <person name="Viollet A."/>
            <person name="Wang B.B."/>
            <person name="Wang K."/>
            <person name="Wang M."/>
            <person name="Wang X."/>
            <person name="Warfsmann J."/>
            <person name="Weissenbach J."/>
            <person name="White D.D."/>
            <person name="White J.D."/>
            <person name="Wiley G.B."/>
            <person name="Wincker P."/>
            <person name="Xing Y."/>
            <person name="Yang L."/>
            <person name="Yao Z."/>
            <person name="Ying F."/>
            <person name="Zhai J."/>
            <person name="Zhou L."/>
            <person name="Zuber A."/>
            <person name="Denarie J."/>
            <person name="Dixon R.A."/>
            <person name="May G.D."/>
            <person name="Schwartz D.C."/>
            <person name="Rogers J."/>
            <person name="Quetier F."/>
            <person name="Town C.D."/>
            <person name="Roe B.A."/>
        </authorList>
    </citation>
    <scope>NUCLEOTIDE SEQUENCE [LARGE SCALE GENOMIC DNA]</scope>
    <source>
        <strain evidence="15">A17</strain>
        <strain evidence="17 18">cv. Jemalong A17</strain>
    </source>
</reference>
<keyword evidence="4" id="KW-0433">Leucine-rich repeat</keyword>
<dbReference type="InterPro" id="IPR003591">
    <property type="entry name" value="Leu-rich_rpt_typical-subtyp"/>
</dbReference>
<dbReference type="InterPro" id="IPR001611">
    <property type="entry name" value="Leu-rich_rpt"/>
</dbReference>
<evidence type="ECO:0000313" key="16">
    <source>
        <dbReference type="EMBL" id="RHN58905.1"/>
    </source>
</evidence>
<evidence type="ECO:0000256" key="3">
    <source>
        <dbReference type="ARBA" id="ARBA00022475"/>
    </source>
</evidence>
<dbReference type="InterPro" id="IPR013210">
    <property type="entry name" value="LRR_N_plant-typ"/>
</dbReference>
<reference evidence="16" key="5">
    <citation type="journal article" date="2018" name="Nat. Plants">
        <title>Whole-genome landscape of Medicago truncatula symbiotic genes.</title>
        <authorList>
            <person name="Pecrix Y."/>
            <person name="Gamas P."/>
            <person name="Carrere S."/>
        </authorList>
    </citation>
    <scope>NUCLEOTIDE SEQUENCE</scope>
    <source>
        <tissue evidence="16">Leaves</tissue>
    </source>
</reference>
<dbReference type="Gene3D" id="3.80.10.10">
    <property type="entry name" value="Ribonuclease Inhibitor"/>
    <property type="match status" value="6"/>
</dbReference>
<evidence type="ECO:0000256" key="6">
    <source>
        <dbReference type="ARBA" id="ARBA00022729"/>
    </source>
</evidence>
<dbReference type="GO" id="GO:0005886">
    <property type="term" value="C:plasma membrane"/>
    <property type="evidence" value="ECO:0007669"/>
    <property type="project" value="UniProtKB-SubCell"/>
</dbReference>
<evidence type="ECO:0000256" key="12">
    <source>
        <dbReference type="SAM" id="Phobius"/>
    </source>
</evidence>
<evidence type="ECO:0000313" key="18">
    <source>
        <dbReference type="Proteomes" id="UP000002051"/>
    </source>
</evidence>
<dbReference type="PANTHER" id="PTHR48061">
    <property type="entry name" value="LEUCINE-RICH REPEAT RECEPTOR PROTEIN KINASE EMS1-LIKE-RELATED"/>
    <property type="match status" value="1"/>
</dbReference>
<dbReference type="Pfam" id="PF13516">
    <property type="entry name" value="LRR_6"/>
    <property type="match status" value="1"/>
</dbReference>
<dbReference type="PROSITE" id="PS51450">
    <property type="entry name" value="LRR"/>
    <property type="match status" value="2"/>
</dbReference>
<keyword evidence="6 13" id="KW-0732">Signal</keyword>
<gene>
    <name evidence="17" type="primary">25491478</name>
    <name evidence="15" type="ordered locus">MTR_4g017700</name>
    <name evidence="16" type="ORF">MtrunA17_Chr4g0007431</name>
</gene>
<dbReference type="Pfam" id="PF08263">
    <property type="entry name" value="LRRNT_2"/>
    <property type="match status" value="1"/>
</dbReference>
<sequence length="1060" mass="118849">MRAMRIILVSFLLCYYFIYITHASTKCLEDQQSLLHQLKNNLTFNPEYSTKLILWNQSTACCNWRGVTCDIEGHVIGLDLSDEDIHGGFNDSSSLFSLQHLQKLNLADNYFNSSIPSGFNKLEKLTYLNLSYASFVGQIPVEISQLKRLVTLDLSSLSYLTGQGLKLENPNLQNLVRNFTSIRQLYLDGVIITAKGHEWSNALLPLRGLEELTMSNCNLTGPLDSSLSRLKNLSIIILDGNNFSSPVPETFSNFRNLTTLSLAACRLTDTFPHKIFQIGTLSFIDLTLNKNLHSSFPEFPLSVSIHTFRAGNTIFSGAIPHTISNMRNLSELDLSNSTLNGPLPNSLSILTELRYIDLSFNSFTGPMPSFCKAKSLIHLDLSHNQLSGTIPSSSHSEKLHHLVSIDLSYNFIIGSIPSSLFTLALLQKIQLSCNRFSKFDEFINVSSSVINTLDLSRNNLAGSVPTSIFLLRSLSVLDLSSNRLNGSLHLDKLLELRNLTALNLSYNNISINVSDANVDHTFFPKFTRLELATCNLKTFPNFLMNQSMLFHLDLSANQIHGVVPNWIWTLSLEQLNISHNFLTELEGPLENLASSYLYVVDLHNNQLQGPIPFFSKHAAYLDYSRNKFSSTIPQDIGNYLSSTYFLSLSQNNLQGSIPDSLCDALQLLVLDISYNNISGTISPCLMTMTNTLEALNLRKNNLTGLIPDMFPTSCGISTLNFHGNLLHGPIPKSLFHCSLIKVLDIGSNQIFGGFPCFLKNIPTLSVLVLRNNILHGSIECSHSLENKPWKMIQIVDIAFNNFNGKLPEKYFTSWERMKREENDNVSDFVHTGDSLLSYYQDSATVSNKGRQMELVKILTIFTTIDFSSNHFEGPIPDVLMDFKAIHVLNFSNNALSGEIPSTIGNLKQLESLDLSNNSLVGEIPVQLASMSFLSYLNLSFNHLVGMIPTGTQLQSFEASSFEGNDGLYGPPLTVRLDGKRHDLHPQPACGRLTCSIDWNFISVELGFVFGFGIVICPIMFWKQWRVNYLKLVDKILCWIFSRMYLEYVTDRGQTYTVLRL</sequence>
<keyword evidence="7" id="KW-0677">Repeat</keyword>
<dbReference type="Pfam" id="PF00560">
    <property type="entry name" value="LRR_1"/>
    <property type="match status" value="10"/>
</dbReference>
<evidence type="ECO:0000256" key="10">
    <source>
        <dbReference type="ARBA" id="ARBA00023170"/>
    </source>
</evidence>
<evidence type="ECO:0000256" key="13">
    <source>
        <dbReference type="SAM" id="SignalP"/>
    </source>
</evidence>
<evidence type="ECO:0000256" key="8">
    <source>
        <dbReference type="ARBA" id="ARBA00022989"/>
    </source>
</evidence>
<dbReference type="FunFam" id="3.80.10.10:FF:000095">
    <property type="entry name" value="LRR receptor-like serine/threonine-protein kinase GSO1"/>
    <property type="match status" value="1"/>
</dbReference>
<keyword evidence="8 12" id="KW-1133">Transmembrane helix</keyword>
<dbReference type="FunFam" id="3.80.10.10:FF:000213">
    <property type="entry name" value="Tyrosine-sulfated glycopeptide receptor 1"/>
    <property type="match status" value="1"/>
</dbReference>
<comment type="similarity">
    <text evidence="2">Belongs to the RLP family.</text>
</comment>
<keyword evidence="10" id="KW-0675">Receptor</keyword>
<proteinExistence type="inferred from homology"/>
<evidence type="ECO:0000313" key="19">
    <source>
        <dbReference type="Proteomes" id="UP000265566"/>
    </source>
</evidence>
<dbReference type="SUPFAM" id="SSF52058">
    <property type="entry name" value="L domain-like"/>
    <property type="match status" value="3"/>
</dbReference>
<evidence type="ECO:0000256" key="4">
    <source>
        <dbReference type="ARBA" id="ARBA00022614"/>
    </source>
</evidence>
<dbReference type="Proteomes" id="UP000265566">
    <property type="component" value="Chromosome 4"/>
</dbReference>
<dbReference type="SMART" id="SM00369">
    <property type="entry name" value="LRR_TYP"/>
    <property type="match status" value="8"/>
</dbReference>
<dbReference type="InterPro" id="IPR032675">
    <property type="entry name" value="LRR_dom_sf"/>
</dbReference>
<dbReference type="EMBL" id="CM001220">
    <property type="protein sequence ID" value="KEH28920.1"/>
    <property type="molecule type" value="Genomic_DNA"/>
</dbReference>
<reference evidence="19" key="4">
    <citation type="journal article" date="2018" name="Nat. Plants">
        <title>Whole-genome landscape of Medicago truncatula symbiotic genes.</title>
        <authorList>
            <person name="Pecrix Y."/>
            <person name="Staton S.E."/>
            <person name="Sallet E."/>
            <person name="Lelandais-Briere C."/>
            <person name="Moreau S."/>
            <person name="Carrere S."/>
            <person name="Blein T."/>
            <person name="Jardinaud M.F."/>
            <person name="Latrasse D."/>
            <person name="Zouine M."/>
            <person name="Zahm M."/>
            <person name="Kreplak J."/>
            <person name="Mayjonade B."/>
            <person name="Satge C."/>
            <person name="Perez M."/>
            <person name="Cauet S."/>
            <person name="Marande W."/>
            <person name="Chantry-Darmon C."/>
            <person name="Lopez-Roques C."/>
            <person name="Bouchez O."/>
            <person name="Berard A."/>
            <person name="Debelle F."/>
            <person name="Munos S."/>
            <person name="Bendahmane A."/>
            <person name="Berges H."/>
            <person name="Niebel A."/>
            <person name="Buitink J."/>
            <person name="Frugier F."/>
            <person name="Benhamed M."/>
            <person name="Crespi M."/>
            <person name="Gouzy J."/>
            <person name="Gamas P."/>
        </authorList>
    </citation>
    <scope>NUCLEOTIDE SEQUENCE [LARGE SCALE GENOMIC DNA]</scope>
    <source>
        <strain evidence="19">cv. Jemalong A17</strain>
    </source>
</reference>
<feature type="signal peptide" evidence="13">
    <location>
        <begin position="1"/>
        <end position="23"/>
    </location>
</feature>
<accession>A0A072USS4</accession>
<feature type="transmembrane region" description="Helical" evidence="12">
    <location>
        <begin position="998"/>
        <end position="1021"/>
    </location>
</feature>
<evidence type="ECO:0000256" key="9">
    <source>
        <dbReference type="ARBA" id="ARBA00023136"/>
    </source>
</evidence>
<evidence type="ECO:0000313" key="15">
    <source>
        <dbReference type="EMBL" id="KEH28920.1"/>
    </source>
</evidence>
<keyword evidence="11" id="KW-0325">Glycoprotein</keyword>
<dbReference type="InterPro" id="IPR046956">
    <property type="entry name" value="RLP23-like"/>
</dbReference>
<keyword evidence="3" id="KW-1003">Cell membrane</keyword>
<evidence type="ECO:0000256" key="11">
    <source>
        <dbReference type="ARBA" id="ARBA00023180"/>
    </source>
</evidence>
<evidence type="ECO:0000259" key="14">
    <source>
        <dbReference type="Pfam" id="PF08263"/>
    </source>
</evidence>
<feature type="chain" id="PRO_5014499946" evidence="13">
    <location>
        <begin position="24"/>
        <end position="1060"/>
    </location>
</feature>
<reference evidence="17" key="3">
    <citation type="submission" date="2015-04" db="UniProtKB">
        <authorList>
            <consortium name="EnsemblPlants"/>
        </authorList>
    </citation>
    <scope>IDENTIFICATION</scope>
    <source>
        <strain evidence="17">cv. Jemalong A17</strain>
    </source>
</reference>
<dbReference type="Proteomes" id="UP000002051">
    <property type="component" value="Chromosome 4"/>
</dbReference>
<dbReference type="PRINTS" id="PR00019">
    <property type="entry name" value="LEURICHRPT"/>
</dbReference>
<keyword evidence="9 12" id="KW-0472">Membrane</keyword>
<dbReference type="PANTHER" id="PTHR48061:SF49">
    <property type="entry name" value="DISEASE RESISTANCE FAMILY PROTEIN_LRR PROTEIN"/>
    <property type="match status" value="1"/>
</dbReference>
<keyword evidence="18" id="KW-1185">Reference proteome</keyword>